<name>A0A1L7CQ90_9CORY</name>
<evidence type="ECO:0000313" key="2">
    <source>
        <dbReference type="Proteomes" id="UP000185434"/>
    </source>
</evidence>
<evidence type="ECO:0000313" key="1">
    <source>
        <dbReference type="EMBL" id="APT88012.1"/>
    </source>
</evidence>
<proteinExistence type="predicted"/>
<dbReference type="EMBL" id="CP009247">
    <property type="protein sequence ID" value="APT88012.1"/>
    <property type="molecule type" value="Genomic_DNA"/>
</dbReference>
<dbReference type="Proteomes" id="UP000185434">
    <property type="component" value="Chromosome"/>
</dbReference>
<dbReference type="KEGG" id="cfk:CFRA_00440"/>
<gene>
    <name evidence="1" type="ORF">CFRA_00440</name>
</gene>
<protein>
    <submittedName>
        <fullName evidence="1">Uncharacterized protein</fullName>
    </submittedName>
</protein>
<dbReference type="AlphaFoldDB" id="A0A1L7CQ90"/>
<accession>A0A1L7CQ90</accession>
<keyword evidence="2" id="KW-1185">Reference proteome</keyword>
<reference evidence="1 2" key="1">
    <citation type="submission" date="2014-08" db="EMBL/GenBank/DDBJ databases">
        <title>Complete genome sequence of Corynebacterium frankenforstense ST18(T) (=DSM 45800(T)), isolated from raw cow milk.</title>
        <authorList>
            <person name="Ruckert C."/>
            <person name="Albersmeier A."/>
            <person name="Winkler A."/>
            <person name="Lipski A."/>
            <person name="Kalinowski J."/>
        </authorList>
    </citation>
    <scope>NUCLEOTIDE SEQUENCE [LARGE SCALE GENOMIC DNA]</scope>
    <source>
        <strain evidence="1 2">ST18</strain>
    </source>
</reference>
<sequence length="112" mass="12869">MPCVDLRCEINSLACMLSGHSGIIFRNLFWSDLAGCNQCRYVVIWDPGVTNRRMTPEAMLVDAEPFSGSAKINDDPILMRMRELIHNVDKRWEDHVMLNAQEISDLFPVCFH</sequence>
<organism evidence="1 2">
    <name type="scientific">Corynebacterium frankenforstense DSM 45800</name>
    <dbReference type="NCBI Taxonomy" id="1437875"/>
    <lineage>
        <taxon>Bacteria</taxon>
        <taxon>Bacillati</taxon>
        <taxon>Actinomycetota</taxon>
        <taxon>Actinomycetes</taxon>
        <taxon>Mycobacteriales</taxon>
        <taxon>Corynebacteriaceae</taxon>
        <taxon>Corynebacterium</taxon>
    </lineage>
</organism>